<gene>
    <name evidence="1" type="ORF">FPHYL_6357</name>
</gene>
<sequence length="166" mass="18623">MHTVAWSLLTDLKRAFTDAIGPDFLQYVPNEDLLPFVVGYIFATTSEHGSIDVRQQQEGTERLFDIAGDVLAEFLNEGKGRFIREAQVAEVGEEDVEHIDVDGSEQWEDQVLQDRYGGERYGAERYGGNRYGGNSGGSWEDRDNPFDALGGEELMRLWSMLTGPGR</sequence>
<evidence type="ECO:0000313" key="2">
    <source>
        <dbReference type="Proteomes" id="UP000582016"/>
    </source>
</evidence>
<dbReference type="AlphaFoldDB" id="A0A8H5JUI1"/>
<organism evidence="1 2">
    <name type="scientific">Fusarium phyllophilum</name>
    <dbReference type="NCBI Taxonomy" id="47803"/>
    <lineage>
        <taxon>Eukaryota</taxon>
        <taxon>Fungi</taxon>
        <taxon>Dikarya</taxon>
        <taxon>Ascomycota</taxon>
        <taxon>Pezizomycotina</taxon>
        <taxon>Sordariomycetes</taxon>
        <taxon>Hypocreomycetidae</taxon>
        <taxon>Hypocreales</taxon>
        <taxon>Nectriaceae</taxon>
        <taxon>Fusarium</taxon>
        <taxon>Fusarium fujikuroi species complex</taxon>
    </lineage>
</organism>
<dbReference type="Proteomes" id="UP000582016">
    <property type="component" value="Unassembled WGS sequence"/>
</dbReference>
<dbReference type="OrthoDB" id="5238236at2759"/>
<name>A0A8H5JUI1_9HYPO</name>
<reference evidence="1 2" key="1">
    <citation type="submission" date="2020-05" db="EMBL/GenBank/DDBJ databases">
        <title>Identification and distribution of gene clusters putatively required for synthesis of sphingolipid metabolism inhibitors in phylogenetically diverse species of the filamentous fungus Fusarium.</title>
        <authorList>
            <person name="Kim H.-S."/>
            <person name="Busman M."/>
            <person name="Brown D.W."/>
            <person name="Divon H."/>
            <person name="Uhlig S."/>
            <person name="Proctor R.H."/>
        </authorList>
    </citation>
    <scope>NUCLEOTIDE SEQUENCE [LARGE SCALE GENOMIC DNA]</scope>
    <source>
        <strain evidence="1 2">NRRL 13617</strain>
    </source>
</reference>
<accession>A0A8H5JUI1</accession>
<evidence type="ECO:0000313" key="1">
    <source>
        <dbReference type="EMBL" id="KAF5561062.1"/>
    </source>
</evidence>
<protein>
    <submittedName>
        <fullName evidence="1">Uncharacterized protein</fullName>
    </submittedName>
</protein>
<proteinExistence type="predicted"/>
<comment type="caution">
    <text evidence="1">The sequence shown here is derived from an EMBL/GenBank/DDBJ whole genome shotgun (WGS) entry which is preliminary data.</text>
</comment>
<dbReference type="EMBL" id="JAAOAQ010000220">
    <property type="protein sequence ID" value="KAF5561062.1"/>
    <property type="molecule type" value="Genomic_DNA"/>
</dbReference>
<keyword evidence="2" id="KW-1185">Reference proteome</keyword>